<dbReference type="PROSITE" id="PS51257">
    <property type="entry name" value="PROKAR_LIPOPROTEIN"/>
    <property type="match status" value="1"/>
</dbReference>
<dbReference type="EMBL" id="JACRTB010000003">
    <property type="protein sequence ID" value="MBC8575208.1"/>
    <property type="molecule type" value="Genomic_DNA"/>
</dbReference>
<proteinExistence type="predicted"/>
<accession>A0ABR7NFM0</accession>
<name>A0ABR7NFM0_9FIRM</name>
<organism evidence="2 3">
    <name type="scientific">Yanshouia hominis</name>
    <dbReference type="NCBI Taxonomy" id="2763673"/>
    <lineage>
        <taxon>Bacteria</taxon>
        <taxon>Bacillati</taxon>
        <taxon>Bacillota</taxon>
        <taxon>Clostridia</taxon>
        <taxon>Eubacteriales</taxon>
        <taxon>Oscillospiraceae</taxon>
        <taxon>Yanshouia</taxon>
    </lineage>
</organism>
<evidence type="ECO:0000313" key="2">
    <source>
        <dbReference type="EMBL" id="MBC8575208.1"/>
    </source>
</evidence>
<keyword evidence="1" id="KW-0732">Signal</keyword>
<keyword evidence="3" id="KW-1185">Reference proteome</keyword>
<protein>
    <submittedName>
        <fullName evidence="2">Uncharacterized protein</fullName>
    </submittedName>
</protein>
<dbReference type="RefSeq" id="WP_262398862.1">
    <property type="nucleotide sequence ID" value="NZ_JACRTB010000003.1"/>
</dbReference>
<evidence type="ECO:0000256" key="1">
    <source>
        <dbReference type="SAM" id="SignalP"/>
    </source>
</evidence>
<evidence type="ECO:0000313" key="3">
    <source>
        <dbReference type="Proteomes" id="UP000658131"/>
    </source>
</evidence>
<feature type="chain" id="PRO_5045951949" evidence="1">
    <location>
        <begin position="22"/>
        <end position="306"/>
    </location>
</feature>
<dbReference type="Proteomes" id="UP000658131">
    <property type="component" value="Unassembled WGS sequence"/>
</dbReference>
<comment type="caution">
    <text evidence="2">The sequence shown here is derived from an EMBL/GenBank/DDBJ whole genome shotgun (WGS) entry which is preliminary data.</text>
</comment>
<reference evidence="2 3" key="1">
    <citation type="submission" date="2020-08" db="EMBL/GenBank/DDBJ databases">
        <title>Genome public.</title>
        <authorList>
            <person name="Liu C."/>
            <person name="Sun Q."/>
        </authorList>
    </citation>
    <scope>NUCLEOTIDE SEQUENCE [LARGE SCALE GENOMIC DNA]</scope>
    <source>
        <strain evidence="2 3">BX1</strain>
    </source>
</reference>
<gene>
    <name evidence="2" type="ORF">H8717_02120</name>
</gene>
<sequence>MKKLFSLLTALALCLSLAACGDTESDDTQSGYETVMDMEFLDGMWSIDGTAKLYFDSTEGFYAYRTRWGLGGRGEFELSEASGRPMIFFNGLLYNFLLRDDGVLLPNRNGEGSGLTIHRNTFLHDDEAEIVEWDISNWDGMWQNALGETIVINSSLMQYIACSPDYSMSGTMNDEGEGMGLYLYDNGTRAYLCPGDDGNSFTLSAERFGRYGDDQHFDGVFYRNADFYAYTDMENAEFYEDEYSTFYIWYYDGVNRYLLGNDYTIGEDGLAYHDEDGLIYPAGWIPEEPYDPAVDWGANWMDSWDI</sequence>
<feature type="signal peptide" evidence="1">
    <location>
        <begin position="1"/>
        <end position="21"/>
    </location>
</feature>